<sequence length="167" mass="16161">MLFSKRTLLVVAAVLSAQAQAQSAREELQACIVNCSSTAATSVGCTGLTDINCYCAKQEFANEAGACAAKCPNYVDAALQAAFGQFEDTCKNASTPFTLTLPSGGSAASPTGSASSAPAASGTPANGSVTSAPAAATSAPAKDAAAGLVIPGLAAFGAAAAAAFFAL</sequence>
<keyword evidence="2" id="KW-0964">Secreted</keyword>
<comment type="subcellular location">
    <subcellularLocation>
        <location evidence="1">Secreted</location>
    </subcellularLocation>
</comment>
<evidence type="ECO:0000256" key="4">
    <source>
        <dbReference type="ARBA" id="ARBA00023157"/>
    </source>
</evidence>
<dbReference type="EMBL" id="KZ819306">
    <property type="protein sequence ID" value="PWN95194.1"/>
    <property type="molecule type" value="Genomic_DNA"/>
</dbReference>
<feature type="chain" id="PRO_5016414894" description="CFEM domain-containing protein" evidence="5">
    <location>
        <begin position="24"/>
        <end position="167"/>
    </location>
</feature>
<keyword evidence="4" id="KW-1015">Disulfide bond</keyword>
<evidence type="ECO:0000256" key="5">
    <source>
        <dbReference type="SAM" id="SignalP"/>
    </source>
</evidence>
<dbReference type="Proteomes" id="UP000245946">
    <property type="component" value="Unassembled WGS sequence"/>
</dbReference>
<keyword evidence="3 5" id="KW-0732">Signal</keyword>
<dbReference type="GeneID" id="37271989"/>
<proteinExistence type="predicted"/>
<evidence type="ECO:0000259" key="6">
    <source>
        <dbReference type="PROSITE" id="PS52012"/>
    </source>
</evidence>
<keyword evidence="8" id="KW-1185">Reference proteome</keyword>
<feature type="domain" description="CFEM" evidence="6">
    <location>
        <begin position="3"/>
        <end position="117"/>
    </location>
</feature>
<organism evidence="7 8">
    <name type="scientific">Tilletiopsis washingtonensis</name>
    <dbReference type="NCBI Taxonomy" id="58919"/>
    <lineage>
        <taxon>Eukaryota</taxon>
        <taxon>Fungi</taxon>
        <taxon>Dikarya</taxon>
        <taxon>Basidiomycota</taxon>
        <taxon>Ustilaginomycotina</taxon>
        <taxon>Exobasidiomycetes</taxon>
        <taxon>Entylomatales</taxon>
        <taxon>Entylomatales incertae sedis</taxon>
        <taxon>Tilletiopsis</taxon>
    </lineage>
</organism>
<evidence type="ECO:0000256" key="2">
    <source>
        <dbReference type="ARBA" id="ARBA00022525"/>
    </source>
</evidence>
<dbReference type="GO" id="GO:0005576">
    <property type="term" value="C:extracellular region"/>
    <property type="evidence" value="ECO:0007669"/>
    <property type="project" value="UniProtKB-SubCell"/>
</dbReference>
<dbReference type="OrthoDB" id="4505683at2759"/>
<dbReference type="PROSITE" id="PS52012">
    <property type="entry name" value="CFEM"/>
    <property type="match status" value="1"/>
</dbReference>
<dbReference type="Pfam" id="PF05730">
    <property type="entry name" value="CFEM"/>
    <property type="match status" value="1"/>
</dbReference>
<evidence type="ECO:0000313" key="7">
    <source>
        <dbReference type="EMBL" id="PWN95194.1"/>
    </source>
</evidence>
<reference evidence="7 8" key="1">
    <citation type="journal article" date="2018" name="Mol. Biol. Evol.">
        <title>Broad Genomic Sampling Reveals a Smut Pathogenic Ancestry of the Fungal Clade Ustilaginomycotina.</title>
        <authorList>
            <person name="Kijpornyongpan T."/>
            <person name="Mondo S.J."/>
            <person name="Barry K."/>
            <person name="Sandor L."/>
            <person name="Lee J."/>
            <person name="Lipzen A."/>
            <person name="Pangilinan J."/>
            <person name="LaButti K."/>
            <person name="Hainaut M."/>
            <person name="Henrissat B."/>
            <person name="Grigoriev I.V."/>
            <person name="Spatafora J.W."/>
            <person name="Aime M.C."/>
        </authorList>
    </citation>
    <scope>NUCLEOTIDE SEQUENCE [LARGE SCALE GENOMIC DNA]</scope>
    <source>
        <strain evidence="7 8">MCA 4186</strain>
    </source>
</reference>
<evidence type="ECO:0000256" key="1">
    <source>
        <dbReference type="ARBA" id="ARBA00004613"/>
    </source>
</evidence>
<name>A0A316Z274_9BASI</name>
<feature type="signal peptide" evidence="5">
    <location>
        <begin position="1"/>
        <end position="23"/>
    </location>
</feature>
<evidence type="ECO:0000313" key="8">
    <source>
        <dbReference type="Proteomes" id="UP000245946"/>
    </source>
</evidence>
<accession>A0A316Z274</accession>
<protein>
    <recommendedName>
        <fullName evidence="6">CFEM domain-containing protein</fullName>
    </recommendedName>
</protein>
<dbReference type="InterPro" id="IPR008427">
    <property type="entry name" value="Extracellular_membr_CFEM_dom"/>
</dbReference>
<dbReference type="RefSeq" id="XP_025595473.1">
    <property type="nucleotide sequence ID" value="XM_025744445.1"/>
</dbReference>
<gene>
    <name evidence="7" type="ORF">FA09DRAFT_341400</name>
</gene>
<dbReference type="AlphaFoldDB" id="A0A316Z274"/>
<evidence type="ECO:0000256" key="3">
    <source>
        <dbReference type="ARBA" id="ARBA00022729"/>
    </source>
</evidence>